<feature type="transmembrane region" description="Helical" evidence="7">
    <location>
        <begin position="49"/>
        <end position="71"/>
    </location>
</feature>
<comment type="subcellular location">
    <subcellularLocation>
        <location evidence="1">Cell membrane</location>
        <topology evidence="1">Multi-pass membrane protein</topology>
    </subcellularLocation>
</comment>
<evidence type="ECO:0000256" key="2">
    <source>
        <dbReference type="ARBA" id="ARBA00022475"/>
    </source>
</evidence>
<keyword evidence="5 7" id="KW-0472">Membrane</keyword>
<dbReference type="Pfam" id="PF12823">
    <property type="entry name" value="DUF3817"/>
    <property type="match status" value="1"/>
</dbReference>
<keyword evidence="10" id="KW-1185">Reference proteome</keyword>
<dbReference type="PANTHER" id="PTHR40077:SF1">
    <property type="entry name" value="MEMBRANE PROTEIN"/>
    <property type="match status" value="1"/>
</dbReference>
<evidence type="ECO:0000256" key="4">
    <source>
        <dbReference type="ARBA" id="ARBA00022989"/>
    </source>
</evidence>
<dbReference type="EMBL" id="BMLQ01000005">
    <property type="protein sequence ID" value="GGO46101.1"/>
    <property type="molecule type" value="Genomic_DNA"/>
</dbReference>
<sequence>MNPNKDTSTGGTRSGAPSSSTANTPSTTPSSSTQSTPARKGTILPGPRAVYRVFATAEMFTWALLILAMVLKYSGATEVLMPAAGGVHGFVFLCYCVVTVGVWINQRWSAGRGAAAVLLAAVPFATLPFERSLARRGEPDATWRLVDGRTGDLGPRGFWESLEAWVLRNVILAAVVTAGVVVVVFSLLLMAGPPGEWFD</sequence>
<feature type="compositionally biased region" description="Low complexity" evidence="6">
    <location>
        <begin position="14"/>
        <end position="38"/>
    </location>
</feature>
<dbReference type="NCBIfam" id="TIGR03954">
    <property type="entry name" value="integ_memb_HG"/>
    <property type="match status" value="1"/>
</dbReference>
<evidence type="ECO:0000256" key="6">
    <source>
        <dbReference type="SAM" id="MobiDB-lite"/>
    </source>
</evidence>
<evidence type="ECO:0000313" key="10">
    <source>
        <dbReference type="Proteomes" id="UP000642509"/>
    </source>
</evidence>
<feature type="compositionally biased region" description="Polar residues" evidence="6">
    <location>
        <begin position="1"/>
        <end position="11"/>
    </location>
</feature>
<feature type="transmembrane region" description="Helical" evidence="7">
    <location>
        <begin position="83"/>
        <end position="104"/>
    </location>
</feature>
<comment type="caution">
    <text evidence="9">The sequence shown here is derived from an EMBL/GenBank/DDBJ whole genome shotgun (WGS) entry which is preliminary data.</text>
</comment>
<evidence type="ECO:0000313" key="9">
    <source>
        <dbReference type="EMBL" id="GGO46101.1"/>
    </source>
</evidence>
<accession>A0ABQ2M2J1</accession>
<name>A0ABQ2M2J1_9MICC</name>
<feature type="region of interest" description="Disordered" evidence="6">
    <location>
        <begin position="1"/>
        <end position="41"/>
    </location>
</feature>
<feature type="transmembrane region" description="Helical" evidence="7">
    <location>
        <begin position="170"/>
        <end position="191"/>
    </location>
</feature>
<organism evidence="9 10">
    <name type="scientific">Citricoccus zhacaiensis</name>
    <dbReference type="NCBI Taxonomy" id="489142"/>
    <lineage>
        <taxon>Bacteria</taxon>
        <taxon>Bacillati</taxon>
        <taxon>Actinomycetota</taxon>
        <taxon>Actinomycetes</taxon>
        <taxon>Micrococcales</taxon>
        <taxon>Micrococcaceae</taxon>
        <taxon>Citricoccus</taxon>
    </lineage>
</organism>
<evidence type="ECO:0000256" key="3">
    <source>
        <dbReference type="ARBA" id="ARBA00022692"/>
    </source>
</evidence>
<gene>
    <name evidence="9" type="ORF">GCM10010977_20290</name>
</gene>
<evidence type="ECO:0000259" key="8">
    <source>
        <dbReference type="Pfam" id="PF12823"/>
    </source>
</evidence>
<keyword evidence="2" id="KW-1003">Cell membrane</keyword>
<evidence type="ECO:0000256" key="7">
    <source>
        <dbReference type="SAM" id="Phobius"/>
    </source>
</evidence>
<dbReference type="PANTHER" id="PTHR40077">
    <property type="entry name" value="MEMBRANE PROTEIN-RELATED"/>
    <property type="match status" value="1"/>
</dbReference>
<feature type="domain" description="DUF3817" evidence="8">
    <location>
        <begin position="50"/>
        <end position="135"/>
    </location>
</feature>
<evidence type="ECO:0000256" key="5">
    <source>
        <dbReference type="ARBA" id="ARBA00023136"/>
    </source>
</evidence>
<evidence type="ECO:0000256" key="1">
    <source>
        <dbReference type="ARBA" id="ARBA00004651"/>
    </source>
</evidence>
<keyword evidence="3 7" id="KW-0812">Transmembrane</keyword>
<dbReference type="RefSeq" id="WP_308421929.1">
    <property type="nucleotide sequence ID" value="NZ_BAAAOU010000011.1"/>
</dbReference>
<dbReference type="Proteomes" id="UP000642509">
    <property type="component" value="Unassembled WGS sequence"/>
</dbReference>
<protein>
    <submittedName>
        <fullName evidence="9">Membrane protein</fullName>
    </submittedName>
</protein>
<keyword evidence="4 7" id="KW-1133">Transmembrane helix</keyword>
<reference evidence="10" key="1">
    <citation type="journal article" date="2019" name="Int. J. Syst. Evol. Microbiol.">
        <title>The Global Catalogue of Microorganisms (GCM) 10K type strain sequencing project: providing services to taxonomists for standard genome sequencing and annotation.</title>
        <authorList>
            <consortium name="The Broad Institute Genomics Platform"/>
            <consortium name="The Broad Institute Genome Sequencing Center for Infectious Disease"/>
            <person name="Wu L."/>
            <person name="Ma J."/>
        </authorList>
    </citation>
    <scope>NUCLEOTIDE SEQUENCE [LARGE SCALE GENOMIC DNA]</scope>
    <source>
        <strain evidence="10">CGMCC 1.7064</strain>
    </source>
</reference>
<proteinExistence type="predicted"/>
<dbReference type="InterPro" id="IPR023845">
    <property type="entry name" value="DUF3817_TM"/>
</dbReference>